<accession>A0A0B4XHM4</accession>
<keyword evidence="2" id="KW-0614">Plasmid</keyword>
<dbReference type="EMBL" id="CP006880">
    <property type="protein sequence ID" value="AJD46088.1"/>
    <property type="molecule type" value="Genomic_DNA"/>
</dbReference>
<feature type="transmembrane region" description="Helical" evidence="1">
    <location>
        <begin position="12"/>
        <end position="34"/>
    </location>
</feature>
<keyword evidence="3" id="KW-1185">Reference proteome</keyword>
<reference evidence="2 3" key="1">
    <citation type="submission" date="2013-11" db="EMBL/GenBank/DDBJ databases">
        <title>Complete genome sequence of Rhizobium gallicum bv. gallicum R602.</title>
        <authorList>
            <person name="Bustos P."/>
            <person name="Santamaria R.I."/>
            <person name="Lozano L."/>
            <person name="Acosta J.L."/>
            <person name="Ormeno-Orrillo E."/>
            <person name="Rogel M.A."/>
            <person name="Romero D."/>
            <person name="Cevallos M.A."/>
            <person name="Martinez-Romero E."/>
            <person name="Gonzalez V."/>
        </authorList>
    </citation>
    <scope>NUCLEOTIDE SEQUENCE [LARGE SCALE GENOMIC DNA]</scope>
    <source>
        <strain evidence="2 3">R602</strain>
        <plasmid evidence="2 3">pRgalR602c</plasmid>
    </source>
</reference>
<proteinExistence type="predicted"/>
<dbReference type="KEGG" id="rga:RGR602_PC02065"/>
<evidence type="ECO:0000313" key="2">
    <source>
        <dbReference type="EMBL" id="AJD46088.1"/>
    </source>
</evidence>
<name>A0A0B4XHM4_9HYPH</name>
<geneLocation type="plasmid" evidence="2 3">
    <name>pRgalR602c</name>
</geneLocation>
<gene>
    <name evidence="2" type="ORF">RGR602_PC02065</name>
</gene>
<organism evidence="2 3">
    <name type="scientific">Rhizobium gallicum bv. gallicum R602sp</name>
    <dbReference type="NCBI Taxonomy" id="1041138"/>
    <lineage>
        <taxon>Bacteria</taxon>
        <taxon>Pseudomonadati</taxon>
        <taxon>Pseudomonadota</taxon>
        <taxon>Alphaproteobacteria</taxon>
        <taxon>Hyphomicrobiales</taxon>
        <taxon>Rhizobiaceae</taxon>
        <taxon>Rhizobium/Agrobacterium group</taxon>
        <taxon>Rhizobium</taxon>
    </lineage>
</organism>
<keyword evidence="1" id="KW-0812">Transmembrane</keyword>
<dbReference type="HOGENOM" id="CLU_3065470_0_0_5"/>
<keyword evidence="1" id="KW-1133">Transmembrane helix</keyword>
<dbReference type="AlphaFoldDB" id="A0A0B4XHM4"/>
<keyword evidence="1" id="KW-0472">Membrane</keyword>
<evidence type="ECO:0000256" key="1">
    <source>
        <dbReference type="SAM" id="Phobius"/>
    </source>
</evidence>
<protein>
    <submittedName>
        <fullName evidence="2">Uncharacterized protein</fullName>
    </submittedName>
</protein>
<dbReference type="Proteomes" id="UP000031368">
    <property type="component" value="Plasmid pRgalR602c"/>
</dbReference>
<sequence>MPDVLPELENDSLVLVVETIWPNVFATAVAWSLIKMRLFRRSLAFKYGKVGGR</sequence>
<evidence type="ECO:0000313" key="3">
    <source>
        <dbReference type="Proteomes" id="UP000031368"/>
    </source>
</evidence>